<dbReference type="FunFam" id="3.80.10.10:FF:000095">
    <property type="entry name" value="LRR receptor-like serine/threonine-protein kinase GSO1"/>
    <property type="match status" value="1"/>
</dbReference>
<evidence type="ECO:0000256" key="11">
    <source>
        <dbReference type="ARBA" id="ARBA00023180"/>
    </source>
</evidence>
<dbReference type="OrthoDB" id="849617at2759"/>
<dbReference type="PRINTS" id="PR00019">
    <property type="entry name" value="LEURICHRPT"/>
</dbReference>
<dbReference type="Pfam" id="PF00560">
    <property type="entry name" value="LRR_1"/>
    <property type="match status" value="12"/>
</dbReference>
<dbReference type="RefSeq" id="XP_021297133.1">
    <property type="nucleotide sequence ID" value="XM_021441458.1"/>
</dbReference>
<dbReference type="InterPro" id="IPR003591">
    <property type="entry name" value="Leu-rich_rpt_typical-subtyp"/>
</dbReference>
<evidence type="ECO:0000313" key="14">
    <source>
        <dbReference type="RefSeq" id="XP_021297133.1"/>
    </source>
</evidence>
<dbReference type="SUPFAM" id="SSF52047">
    <property type="entry name" value="RNI-like"/>
    <property type="match status" value="1"/>
</dbReference>
<accession>A0A6J1BDC6</accession>
<evidence type="ECO:0000256" key="4">
    <source>
        <dbReference type="ARBA" id="ARBA00022614"/>
    </source>
</evidence>
<dbReference type="Pfam" id="PF13516">
    <property type="entry name" value="LRR_6"/>
    <property type="match status" value="1"/>
</dbReference>
<gene>
    <name evidence="14" type="primary">LOC110426272</name>
</gene>
<evidence type="ECO:0000256" key="7">
    <source>
        <dbReference type="ARBA" id="ARBA00022737"/>
    </source>
</evidence>
<dbReference type="InterPro" id="IPR046956">
    <property type="entry name" value="RLP23-like"/>
</dbReference>
<dbReference type="AlphaFoldDB" id="A0A6J1BDC6"/>
<keyword evidence="8 12" id="KW-1133">Transmembrane helix</keyword>
<dbReference type="Pfam" id="PF13855">
    <property type="entry name" value="LRR_8"/>
    <property type="match status" value="2"/>
</dbReference>
<name>A0A6J1BDC6_9ROSI</name>
<dbReference type="PANTHER" id="PTHR48063">
    <property type="entry name" value="LRR RECEPTOR-LIKE KINASE"/>
    <property type="match status" value="1"/>
</dbReference>
<proteinExistence type="inferred from homology"/>
<evidence type="ECO:0000313" key="13">
    <source>
        <dbReference type="Proteomes" id="UP000504621"/>
    </source>
</evidence>
<evidence type="ECO:0000256" key="10">
    <source>
        <dbReference type="ARBA" id="ARBA00023170"/>
    </source>
</evidence>
<dbReference type="PROSITE" id="PS51450">
    <property type="entry name" value="LRR"/>
    <property type="match status" value="1"/>
</dbReference>
<keyword evidence="7" id="KW-0677">Repeat</keyword>
<dbReference type="FunFam" id="3.80.10.10:FF:000213">
    <property type="entry name" value="Tyrosine-sulfated glycopeptide receptor 1"/>
    <property type="match status" value="1"/>
</dbReference>
<dbReference type="FunFam" id="3.80.10.10:FF:000041">
    <property type="entry name" value="LRR receptor-like serine/threonine-protein kinase ERECTA"/>
    <property type="match status" value="1"/>
</dbReference>
<evidence type="ECO:0000256" key="9">
    <source>
        <dbReference type="ARBA" id="ARBA00023136"/>
    </source>
</evidence>
<evidence type="ECO:0000256" key="2">
    <source>
        <dbReference type="ARBA" id="ARBA00009592"/>
    </source>
</evidence>
<dbReference type="SMART" id="SM00369">
    <property type="entry name" value="LRR_TYP"/>
    <property type="match status" value="10"/>
</dbReference>
<dbReference type="GO" id="GO:0005886">
    <property type="term" value="C:plasma membrane"/>
    <property type="evidence" value="ECO:0007669"/>
    <property type="project" value="UniProtKB-SubCell"/>
</dbReference>
<evidence type="ECO:0000256" key="1">
    <source>
        <dbReference type="ARBA" id="ARBA00004251"/>
    </source>
</evidence>
<keyword evidence="4" id="KW-0433">Leucine-rich repeat</keyword>
<dbReference type="SUPFAM" id="SSF52058">
    <property type="entry name" value="L domain-like"/>
    <property type="match status" value="2"/>
</dbReference>
<evidence type="ECO:0000256" key="5">
    <source>
        <dbReference type="ARBA" id="ARBA00022692"/>
    </source>
</evidence>
<comment type="subcellular location">
    <subcellularLocation>
        <location evidence="1">Cell membrane</location>
        <topology evidence="1">Single-pass type I membrane protein</topology>
    </subcellularLocation>
</comment>
<dbReference type="Proteomes" id="UP000504621">
    <property type="component" value="Unplaced"/>
</dbReference>
<keyword evidence="6" id="KW-0732">Signal</keyword>
<dbReference type="FunFam" id="3.80.10.10:FF:001347">
    <property type="entry name" value="LRR receptor-like serine/threonine-protein kinase GSO2"/>
    <property type="match status" value="1"/>
</dbReference>
<dbReference type="InterPro" id="IPR001611">
    <property type="entry name" value="Leu-rich_rpt"/>
</dbReference>
<reference evidence="14" key="1">
    <citation type="submission" date="2025-08" db="UniProtKB">
        <authorList>
            <consortium name="RefSeq"/>
        </authorList>
    </citation>
    <scope>IDENTIFICATION</scope>
    <source>
        <tissue evidence="14">Leaf</tissue>
    </source>
</reference>
<keyword evidence="11" id="KW-0325">Glycoprotein</keyword>
<keyword evidence="3" id="KW-1003">Cell membrane</keyword>
<evidence type="ECO:0000256" key="8">
    <source>
        <dbReference type="ARBA" id="ARBA00022989"/>
    </source>
</evidence>
<dbReference type="Gene3D" id="3.80.10.10">
    <property type="entry name" value="Ribonuclease Inhibitor"/>
    <property type="match status" value="3"/>
</dbReference>
<keyword evidence="5 12" id="KW-0812">Transmembrane</keyword>
<protein>
    <submittedName>
        <fullName evidence="14">LRR receptor-like serine/threonine-protein kinase GSO1 isoform X1</fullName>
    </submittedName>
</protein>
<evidence type="ECO:0000256" key="3">
    <source>
        <dbReference type="ARBA" id="ARBA00022475"/>
    </source>
</evidence>
<comment type="similarity">
    <text evidence="2">Belongs to the RLP family.</text>
</comment>
<keyword evidence="10" id="KW-0675">Receptor</keyword>
<dbReference type="SMART" id="SM00364">
    <property type="entry name" value="LRR_BAC"/>
    <property type="match status" value="6"/>
</dbReference>
<keyword evidence="13" id="KW-1185">Reference proteome</keyword>
<feature type="transmembrane region" description="Helical" evidence="12">
    <location>
        <begin position="816"/>
        <end position="838"/>
    </location>
</feature>
<evidence type="ECO:0000256" key="6">
    <source>
        <dbReference type="ARBA" id="ARBA00022729"/>
    </source>
</evidence>
<dbReference type="InterPro" id="IPR032675">
    <property type="entry name" value="LRR_dom_sf"/>
</dbReference>
<keyword evidence="9 12" id="KW-0472">Membrane</keyword>
<sequence length="874" mass="97427">MFPNFNGSLSKLRYLNLNSAGLSSTILNQLGNLSELQFLDLSGNDYNISNLDWLHGLSSLRRLDLTWNNLADAKDWPQLLNMLPYLEDLKLSGCKLPRILSPPSLTNSTSSPISIDLSRNNLTSSVYTLLFNITSKIVDLDLSDNLLGGSIPEFFENMISLKHLYLWRNNFEGEIPKFLGKTCTVETLDLSYNNFSGSMIPGFLGCLENSLQFLDLSRNNFHGPLMSPYIARFSSLRELYLSDNRLNGSLSKSFNFKQPSNLAVLQLSGNQLTGTLPDFTTLSSLKDLRIGGNQLNGTIPESLGCLSELEYMDVSWNSFEGVISETLFKNLSKLKFLDLSYNHLVVNFSSVWVPPFQLQYIYLSSCKLGPHFPIWLQTQKGFEQLDISCDEISDTIPNWFWVLPPHLTHLNLSHNSFNGMLPQLSSTKFLSNVGIDLSSNLLEGPLPLFLSNVSSLNLSKNKFSGSVSPLCKIKAEVLSFLDLSSNSLSGVFPDCFVHWEALVVLNLANNNFSGGIPRTSGSLSSIESINLSNNKFSGDLPSSLKNCSQLKYLDLSNNKLSGNIPAWIGENLSSLIYLSLQGNEFKGKIPVNLCQLANIRILDLSQNTISGTIPLCLNNLTAMSRKGDSNDIVEYDYLSSWQEGSNGDLLSGFRGNYVENAWVEWKGKHYEYERYLGLLRIINLAGNKLVGKIPDEITSLSELVQLNLSGNNLVGFIPETIGHLKQLESLDLSKNQLSGQIPASMVDLNFLNYLNLSYNNLSGRIPSSTQMQTMEVSAFVGNQALCGPPVTQQCPEDEATQGQPPNGEIEDEFNKWFYAGMGVGFFIGFWGGFAPLLLKRSWRHAYFRFLDNLKDSPYVTITLWGSRLQRRLKS</sequence>
<dbReference type="SMART" id="SM00365">
    <property type="entry name" value="LRR_SD22"/>
    <property type="match status" value="6"/>
</dbReference>
<organism evidence="13 14">
    <name type="scientific">Herrania umbratica</name>
    <dbReference type="NCBI Taxonomy" id="108875"/>
    <lineage>
        <taxon>Eukaryota</taxon>
        <taxon>Viridiplantae</taxon>
        <taxon>Streptophyta</taxon>
        <taxon>Embryophyta</taxon>
        <taxon>Tracheophyta</taxon>
        <taxon>Spermatophyta</taxon>
        <taxon>Magnoliopsida</taxon>
        <taxon>eudicotyledons</taxon>
        <taxon>Gunneridae</taxon>
        <taxon>Pentapetalae</taxon>
        <taxon>rosids</taxon>
        <taxon>malvids</taxon>
        <taxon>Malvales</taxon>
        <taxon>Malvaceae</taxon>
        <taxon>Byttnerioideae</taxon>
        <taxon>Herrania</taxon>
    </lineage>
</organism>
<dbReference type="GeneID" id="110426272"/>
<evidence type="ECO:0000256" key="12">
    <source>
        <dbReference type="SAM" id="Phobius"/>
    </source>
</evidence>
<dbReference type="PANTHER" id="PTHR48063:SF101">
    <property type="entry name" value="LRR RECEPTOR-LIKE SERINE_THREONINE-PROTEIN KINASE FLS2"/>
    <property type="match status" value="1"/>
</dbReference>